<sequence>MKLISITSPAIVMDELSLVSLPEDSILLRQDAVYLCARIDIVWPTIQLYALDIDVNVRQVQVANNISVISAERWVELCIEAQVNILWHI</sequence>
<dbReference type="Pfam" id="PF04077">
    <property type="entry name" value="DsrH"/>
    <property type="match status" value="1"/>
</dbReference>
<evidence type="ECO:0000313" key="2">
    <source>
        <dbReference type="Proteomes" id="UP000663814"/>
    </source>
</evidence>
<dbReference type="InterPro" id="IPR027396">
    <property type="entry name" value="DsrEFH-like"/>
</dbReference>
<reference evidence="1 2" key="2">
    <citation type="submission" date="2021-08" db="EMBL/GenBank/DDBJ databases">
        <title>Rheinheimera aquimaris sp. nov., isolated from seawater of the East Sea in Korea.</title>
        <authorList>
            <person name="Kim K.H."/>
            <person name="Wenting R."/>
            <person name="Kim K.R."/>
            <person name="Jeon C.O."/>
        </authorList>
    </citation>
    <scope>NUCLEOTIDE SEQUENCE [LARGE SCALE GENOMIC DNA]</scope>
    <source>
        <strain evidence="1 2">MA-13</strain>
    </source>
</reference>
<dbReference type="Gene3D" id="3.40.1260.10">
    <property type="entry name" value="DsrEFH-like"/>
    <property type="match status" value="1"/>
</dbReference>
<gene>
    <name evidence="1" type="ORF">I4W93_003740</name>
</gene>
<dbReference type="InterPro" id="IPR007215">
    <property type="entry name" value="Sulphur_relay_TusB/DsrH"/>
</dbReference>
<evidence type="ECO:0000313" key="1">
    <source>
        <dbReference type="EMBL" id="MBZ9610704.1"/>
    </source>
</evidence>
<name>A0ABS7X581_9GAMM</name>
<organism evidence="1 2">
    <name type="scientific">Rheinheimera maricola</name>
    <dbReference type="NCBI Taxonomy" id="2793282"/>
    <lineage>
        <taxon>Bacteria</taxon>
        <taxon>Pseudomonadati</taxon>
        <taxon>Pseudomonadota</taxon>
        <taxon>Gammaproteobacteria</taxon>
        <taxon>Chromatiales</taxon>
        <taxon>Chromatiaceae</taxon>
        <taxon>Rheinheimera</taxon>
    </lineage>
</organism>
<accession>A0ABS7X581</accession>
<reference evidence="1 2" key="1">
    <citation type="submission" date="2020-12" db="EMBL/GenBank/DDBJ databases">
        <authorList>
            <person name="Ruan W."/>
            <person name="Khan S.A."/>
            <person name="Jeon C.O."/>
        </authorList>
    </citation>
    <scope>NUCLEOTIDE SEQUENCE [LARGE SCALE GENOMIC DNA]</scope>
    <source>
        <strain evidence="1 2">MA-13</strain>
    </source>
</reference>
<dbReference type="EMBL" id="JAERPS020000001">
    <property type="protein sequence ID" value="MBZ9610704.1"/>
    <property type="molecule type" value="Genomic_DNA"/>
</dbReference>
<proteinExistence type="predicted"/>
<dbReference type="RefSeq" id="WP_205310710.1">
    <property type="nucleotide sequence ID" value="NZ_JAERPS020000001.1"/>
</dbReference>
<keyword evidence="2" id="KW-1185">Reference proteome</keyword>
<dbReference type="SUPFAM" id="SSF75169">
    <property type="entry name" value="DsrEFH-like"/>
    <property type="match status" value="1"/>
</dbReference>
<comment type="caution">
    <text evidence="1">The sequence shown here is derived from an EMBL/GenBank/DDBJ whole genome shotgun (WGS) entry which is preliminary data.</text>
</comment>
<dbReference type="Proteomes" id="UP000663814">
    <property type="component" value="Unassembled WGS sequence"/>
</dbReference>
<protein>
    <submittedName>
        <fullName evidence="1">DsrH/TusB family sulfur relay protein</fullName>
    </submittedName>
</protein>